<dbReference type="Gene3D" id="3.30.450.20">
    <property type="entry name" value="PAS domain"/>
    <property type="match status" value="1"/>
</dbReference>
<feature type="signal peptide" evidence="6">
    <location>
        <begin position="1"/>
        <end position="22"/>
    </location>
</feature>
<comment type="caution">
    <text evidence="8">The sequence shown here is derived from an EMBL/GenBank/DDBJ whole genome shotgun (WGS) entry which is preliminary data.</text>
</comment>
<evidence type="ECO:0000259" key="7">
    <source>
        <dbReference type="SMART" id="SM01049"/>
    </source>
</evidence>
<feature type="domain" description="Single Cache" evidence="7">
    <location>
        <begin position="20"/>
        <end position="105"/>
    </location>
</feature>
<organism evidence="8 9">
    <name type="scientific">Actimicrobium antarcticum</name>
    <dbReference type="NCBI Taxonomy" id="1051899"/>
    <lineage>
        <taxon>Bacteria</taxon>
        <taxon>Pseudomonadati</taxon>
        <taxon>Pseudomonadota</taxon>
        <taxon>Betaproteobacteria</taxon>
        <taxon>Burkholderiales</taxon>
        <taxon>Oxalobacteraceae</taxon>
        <taxon>Actimicrobium</taxon>
    </lineage>
</organism>
<feature type="chain" id="PRO_5045788941" description="Single Cache domain-containing protein" evidence="6">
    <location>
        <begin position="23"/>
        <end position="157"/>
    </location>
</feature>
<accession>A0ABP7TYZ2</accession>
<protein>
    <recommendedName>
        <fullName evidence="7">Single Cache domain-containing protein</fullName>
    </recommendedName>
</protein>
<gene>
    <name evidence="8" type="ORF">GCM10022212_35270</name>
</gene>
<sequence>MTSLFKVAVLTLPLLFAAHAGAAERGTEAEAQAMVGKAVALIKSAGPEKAYKAFTEHPDGTFKDRDLYIFVYDFEGNCIAQGANPKMVGKNLIAMKDVDGNAFIKGMIDTVKTKKKGWYGPYKFNNAESKLIEQKKSYCEQGAGDTMVCVGTYLAAK</sequence>
<evidence type="ECO:0000313" key="9">
    <source>
        <dbReference type="Proteomes" id="UP001501353"/>
    </source>
</evidence>
<evidence type="ECO:0000256" key="4">
    <source>
        <dbReference type="ARBA" id="ARBA00022989"/>
    </source>
</evidence>
<name>A0ABP7TYZ2_9BURK</name>
<keyword evidence="4" id="KW-1133">Transmembrane helix</keyword>
<dbReference type="Proteomes" id="UP001501353">
    <property type="component" value="Unassembled WGS sequence"/>
</dbReference>
<proteinExistence type="predicted"/>
<dbReference type="InterPro" id="IPR033480">
    <property type="entry name" value="sCache_2"/>
</dbReference>
<keyword evidence="9" id="KW-1185">Reference proteome</keyword>
<evidence type="ECO:0000256" key="2">
    <source>
        <dbReference type="ARBA" id="ARBA00022475"/>
    </source>
</evidence>
<keyword evidence="2" id="KW-1003">Cell membrane</keyword>
<keyword evidence="5" id="KW-0472">Membrane</keyword>
<comment type="subcellular location">
    <subcellularLocation>
        <location evidence="1">Cell membrane</location>
        <topology evidence="1">Multi-pass membrane protein</topology>
    </subcellularLocation>
</comment>
<evidence type="ECO:0000256" key="1">
    <source>
        <dbReference type="ARBA" id="ARBA00004651"/>
    </source>
</evidence>
<evidence type="ECO:0000256" key="6">
    <source>
        <dbReference type="SAM" id="SignalP"/>
    </source>
</evidence>
<evidence type="ECO:0000256" key="3">
    <source>
        <dbReference type="ARBA" id="ARBA00022692"/>
    </source>
</evidence>
<keyword evidence="6" id="KW-0732">Signal</keyword>
<keyword evidence="3" id="KW-0812">Transmembrane</keyword>
<dbReference type="EMBL" id="BAAAZE010000014">
    <property type="protein sequence ID" value="GAA4033120.1"/>
    <property type="molecule type" value="Genomic_DNA"/>
</dbReference>
<evidence type="ECO:0000256" key="5">
    <source>
        <dbReference type="ARBA" id="ARBA00023136"/>
    </source>
</evidence>
<dbReference type="Pfam" id="PF17200">
    <property type="entry name" value="sCache_2"/>
    <property type="match status" value="1"/>
</dbReference>
<reference evidence="9" key="1">
    <citation type="journal article" date="2019" name="Int. J. Syst. Evol. Microbiol.">
        <title>The Global Catalogue of Microorganisms (GCM) 10K type strain sequencing project: providing services to taxonomists for standard genome sequencing and annotation.</title>
        <authorList>
            <consortium name="The Broad Institute Genomics Platform"/>
            <consortium name="The Broad Institute Genome Sequencing Center for Infectious Disease"/>
            <person name="Wu L."/>
            <person name="Ma J."/>
        </authorList>
    </citation>
    <scope>NUCLEOTIDE SEQUENCE [LARGE SCALE GENOMIC DNA]</scope>
    <source>
        <strain evidence="9">JCM 16673</strain>
    </source>
</reference>
<evidence type="ECO:0000313" key="8">
    <source>
        <dbReference type="EMBL" id="GAA4033120.1"/>
    </source>
</evidence>
<dbReference type="SMART" id="SM01049">
    <property type="entry name" value="Cache_2"/>
    <property type="match status" value="1"/>
</dbReference>
<dbReference type="RefSeq" id="WP_344765384.1">
    <property type="nucleotide sequence ID" value="NZ_BAAAZE010000014.1"/>
</dbReference>